<evidence type="ECO:0000313" key="7">
    <source>
        <dbReference type="EMBL" id="AGB41364.1"/>
    </source>
</evidence>
<organism evidence="7 8">
    <name type="scientific">Halobacteroides halobius (strain ATCC 35273 / DSM 5150 / MD-1)</name>
    <dbReference type="NCBI Taxonomy" id="748449"/>
    <lineage>
        <taxon>Bacteria</taxon>
        <taxon>Bacillati</taxon>
        <taxon>Bacillota</taxon>
        <taxon>Clostridia</taxon>
        <taxon>Halanaerobiales</taxon>
        <taxon>Halobacteroidaceae</taxon>
        <taxon>Halobacteroides</taxon>
    </lineage>
</organism>
<dbReference type="FunFam" id="3.30.70.250:FF:000001">
    <property type="entry name" value="Malonyl CoA-acyl carrier protein transacylase"/>
    <property type="match status" value="1"/>
</dbReference>
<dbReference type="PANTHER" id="PTHR42681:SF1">
    <property type="entry name" value="MALONYL-COA-ACYL CARRIER PROTEIN TRANSACYLASE, MITOCHONDRIAL"/>
    <property type="match status" value="1"/>
</dbReference>
<dbReference type="SUPFAM" id="SSF52151">
    <property type="entry name" value="FabD/lysophospholipase-like"/>
    <property type="match status" value="1"/>
</dbReference>
<dbReference type="GO" id="GO:0006633">
    <property type="term" value="P:fatty acid biosynthetic process"/>
    <property type="evidence" value="ECO:0007669"/>
    <property type="project" value="TreeGrafter"/>
</dbReference>
<comment type="catalytic activity">
    <reaction evidence="3 4">
        <text>holo-[ACP] + malonyl-CoA = malonyl-[ACP] + CoA</text>
        <dbReference type="Rhea" id="RHEA:41792"/>
        <dbReference type="Rhea" id="RHEA-COMP:9623"/>
        <dbReference type="Rhea" id="RHEA-COMP:9685"/>
        <dbReference type="ChEBI" id="CHEBI:57287"/>
        <dbReference type="ChEBI" id="CHEBI:57384"/>
        <dbReference type="ChEBI" id="CHEBI:64479"/>
        <dbReference type="ChEBI" id="CHEBI:78449"/>
        <dbReference type="EC" id="2.3.1.39"/>
    </reaction>
</comment>
<feature type="domain" description="Malonyl-CoA:ACP transacylase (MAT)" evidence="6">
    <location>
        <begin position="7"/>
        <end position="301"/>
    </location>
</feature>
<evidence type="ECO:0000256" key="3">
    <source>
        <dbReference type="ARBA" id="ARBA00048462"/>
    </source>
</evidence>
<evidence type="ECO:0000256" key="2">
    <source>
        <dbReference type="ARBA" id="ARBA00023315"/>
    </source>
</evidence>
<dbReference type="EC" id="2.3.1.39" evidence="4"/>
<sequence length="309" mass="33344">MSKIAFIFPGQGSQHVGMGQDLAEEFPVVKETFKEANQALDIDITKLCFTGPEDKLKETANTQPAILATSIAVYRLLLEKGIEPEVVAGHSLGEYSALVAAGVIDFATGLQLVRKRGQLMSQADPSGEGAMAAIIGLEPQEVKEVCQQGSEKGIVEVANYNCPGQVVISGQKKAVTNTAELAQEAGAKKAITLNVSGPFHSSLMESAGKKLADYLEQIEFNEADLPLVPNVKADFTTQPAEIKEALIKQISGSVRWEESIKQMINEDLDTFIEVGPGRVLKGFMRRIDRSVTALNVGSMRSLKKTLKKL</sequence>
<keyword evidence="1 4" id="KW-0808">Transferase</keyword>
<dbReference type="SMART" id="SM00827">
    <property type="entry name" value="PKS_AT"/>
    <property type="match status" value="1"/>
</dbReference>
<evidence type="ECO:0000256" key="1">
    <source>
        <dbReference type="ARBA" id="ARBA00022679"/>
    </source>
</evidence>
<evidence type="ECO:0000259" key="6">
    <source>
        <dbReference type="SMART" id="SM00827"/>
    </source>
</evidence>
<comment type="similarity">
    <text evidence="4">Belongs to the fabD family.</text>
</comment>
<reference evidence="8" key="1">
    <citation type="submission" date="2012-02" db="EMBL/GenBank/DDBJ databases">
        <title>The complete genome of Halobacteroides halobius DSM 5150.</title>
        <authorList>
            <person name="Lucas S."/>
            <person name="Copeland A."/>
            <person name="Lapidus A."/>
            <person name="Glavina del Rio T."/>
            <person name="Dalin E."/>
            <person name="Tice H."/>
            <person name="Bruce D."/>
            <person name="Goodwin L."/>
            <person name="Pitluck S."/>
            <person name="Peters L."/>
            <person name="Mikhailova N."/>
            <person name="Gu W."/>
            <person name="Kyrpides N."/>
            <person name="Mavromatis K."/>
            <person name="Ivanova N."/>
            <person name="Brettin T."/>
            <person name="Detter J.C."/>
            <person name="Han C."/>
            <person name="Larimer F."/>
            <person name="Land M."/>
            <person name="Hauser L."/>
            <person name="Markowitz V."/>
            <person name="Cheng J.-F."/>
            <person name="Hugenholtz P."/>
            <person name="Woyke T."/>
            <person name="Wu D."/>
            <person name="Tindall B."/>
            <person name="Pomrenke H."/>
            <person name="Brambilla E."/>
            <person name="Klenk H.-P."/>
            <person name="Eisen J.A."/>
        </authorList>
    </citation>
    <scope>NUCLEOTIDE SEQUENCE [LARGE SCALE GENOMIC DNA]</scope>
    <source>
        <strain evidence="8">ATCC 35273 / DSM 5150 / MD-1</strain>
    </source>
</reference>
<dbReference type="RefSeq" id="WP_015327086.1">
    <property type="nucleotide sequence ID" value="NC_019978.1"/>
</dbReference>
<evidence type="ECO:0000256" key="5">
    <source>
        <dbReference type="PIRSR" id="PIRSR000446-1"/>
    </source>
</evidence>
<dbReference type="InterPro" id="IPR016036">
    <property type="entry name" value="Malonyl_transacylase_ACP-bd"/>
</dbReference>
<dbReference type="PIRSF" id="PIRSF000446">
    <property type="entry name" value="Mct"/>
    <property type="match status" value="1"/>
</dbReference>
<dbReference type="Pfam" id="PF00698">
    <property type="entry name" value="Acyl_transf_1"/>
    <property type="match status" value="1"/>
</dbReference>
<dbReference type="InterPro" id="IPR001227">
    <property type="entry name" value="Ac_transferase_dom_sf"/>
</dbReference>
<dbReference type="NCBIfam" id="TIGR00128">
    <property type="entry name" value="fabD"/>
    <property type="match status" value="1"/>
</dbReference>
<dbReference type="GO" id="GO:0004314">
    <property type="term" value="F:[acyl-carrier-protein] S-malonyltransferase activity"/>
    <property type="evidence" value="ECO:0007669"/>
    <property type="project" value="UniProtKB-EC"/>
</dbReference>
<dbReference type="SUPFAM" id="SSF55048">
    <property type="entry name" value="Probable ACP-binding domain of malonyl-CoA ACP transacylase"/>
    <property type="match status" value="1"/>
</dbReference>
<dbReference type="STRING" id="748449.Halha_1419"/>
<dbReference type="Gene3D" id="3.30.70.250">
    <property type="entry name" value="Malonyl-CoA ACP transacylase, ACP-binding"/>
    <property type="match status" value="1"/>
</dbReference>
<dbReference type="EMBL" id="CP003359">
    <property type="protein sequence ID" value="AGB41364.1"/>
    <property type="molecule type" value="Genomic_DNA"/>
</dbReference>
<dbReference type="InterPro" id="IPR016035">
    <property type="entry name" value="Acyl_Trfase/lysoPLipase"/>
</dbReference>
<gene>
    <name evidence="7" type="ordered locus">Halha_1419</name>
</gene>
<dbReference type="PANTHER" id="PTHR42681">
    <property type="entry name" value="MALONYL-COA-ACYL CARRIER PROTEIN TRANSACYLASE, MITOCHONDRIAL"/>
    <property type="match status" value="1"/>
</dbReference>
<dbReference type="Proteomes" id="UP000010880">
    <property type="component" value="Chromosome"/>
</dbReference>
<dbReference type="GO" id="GO:0005829">
    <property type="term" value="C:cytosol"/>
    <property type="evidence" value="ECO:0007669"/>
    <property type="project" value="TreeGrafter"/>
</dbReference>
<name>L0KAH9_HALHC</name>
<dbReference type="InterPro" id="IPR004410">
    <property type="entry name" value="Malonyl_CoA-ACP_transAc_FabD"/>
</dbReference>
<dbReference type="eggNOG" id="COG0331">
    <property type="taxonomic scope" value="Bacteria"/>
</dbReference>
<feature type="active site" evidence="5">
    <location>
        <position position="200"/>
    </location>
</feature>
<dbReference type="KEGG" id="hhl:Halha_1419"/>
<evidence type="ECO:0000256" key="4">
    <source>
        <dbReference type="PIRNR" id="PIRNR000446"/>
    </source>
</evidence>
<evidence type="ECO:0000313" key="8">
    <source>
        <dbReference type="Proteomes" id="UP000010880"/>
    </source>
</evidence>
<dbReference type="InterPro" id="IPR014043">
    <property type="entry name" value="Acyl_transferase_dom"/>
</dbReference>
<proteinExistence type="inferred from homology"/>
<dbReference type="InterPro" id="IPR050858">
    <property type="entry name" value="Mal-CoA-ACP_Trans/PKS_FabD"/>
</dbReference>
<dbReference type="InterPro" id="IPR024925">
    <property type="entry name" value="Malonyl_CoA-ACP_transAc"/>
</dbReference>
<feature type="active site" evidence="5">
    <location>
        <position position="91"/>
    </location>
</feature>
<keyword evidence="8" id="KW-1185">Reference proteome</keyword>
<dbReference type="HOGENOM" id="CLU_030558_0_1_9"/>
<accession>L0KAH9</accession>
<keyword evidence="2 4" id="KW-0012">Acyltransferase</keyword>
<dbReference type="PATRIC" id="fig|748449.3.peg.1373"/>
<dbReference type="OrthoDB" id="9805460at2"/>
<dbReference type="Gene3D" id="3.40.366.10">
    <property type="entry name" value="Malonyl-Coenzyme A Acyl Carrier Protein, domain 2"/>
    <property type="match status" value="1"/>
</dbReference>
<dbReference type="AlphaFoldDB" id="L0KAH9"/>
<protein>
    <recommendedName>
        <fullName evidence="4">Malonyl CoA-acyl carrier protein transacylase</fullName>
        <ecNumber evidence="4">2.3.1.39</ecNumber>
    </recommendedName>
</protein>